<feature type="domain" description="NodB homology" evidence="24">
    <location>
        <begin position="210"/>
        <end position="404"/>
    </location>
</feature>
<dbReference type="GO" id="GO:0000272">
    <property type="term" value="P:polysaccharide catabolic process"/>
    <property type="evidence" value="ECO:0007669"/>
    <property type="project" value="UniProtKB-KW"/>
</dbReference>
<comment type="subcellular location">
    <subcellularLocation>
        <location evidence="3">Cell membrane</location>
        <topology evidence="3">Lipid-anchor</topology>
        <topology evidence="3">GPI-anchor</topology>
    </subcellularLocation>
    <subcellularLocation>
        <location evidence="2">Secreted</location>
        <location evidence="2">Cell wall</location>
    </subcellularLocation>
</comment>
<evidence type="ECO:0000256" key="6">
    <source>
        <dbReference type="ARBA" id="ARBA00022512"/>
    </source>
</evidence>
<comment type="similarity">
    <text evidence="4">Belongs to the polysaccharide deacetylase family.</text>
</comment>
<keyword evidence="5" id="KW-1003">Cell membrane</keyword>
<dbReference type="InterPro" id="IPR002509">
    <property type="entry name" value="NODB_dom"/>
</dbReference>
<evidence type="ECO:0000256" key="18">
    <source>
        <dbReference type="ARBA" id="ARBA00023316"/>
    </source>
</evidence>
<feature type="compositionally biased region" description="Polar residues" evidence="22">
    <location>
        <begin position="420"/>
        <end position="439"/>
    </location>
</feature>
<evidence type="ECO:0000256" key="12">
    <source>
        <dbReference type="ARBA" id="ARBA00023024"/>
    </source>
</evidence>
<keyword evidence="6" id="KW-0134">Cell wall</keyword>
<gene>
    <name evidence="25" type="ORF">CYLTODRAFT_431359</name>
</gene>
<keyword evidence="9" id="KW-0479">Metal-binding</keyword>
<dbReference type="Gene3D" id="3.20.20.370">
    <property type="entry name" value="Glycoside hydrolase/deacetylase"/>
    <property type="match status" value="1"/>
</dbReference>
<dbReference type="PANTHER" id="PTHR10587">
    <property type="entry name" value="GLYCOSYL TRANSFERASE-RELATED"/>
    <property type="match status" value="1"/>
</dbReference>
<evidence type="ECO:0000256" key="1">
    <source>
        <dbReference type="ARBA" id="ARBA00001941"/>
    </source>
</evidence>
<evidence type="ECO:0000256" key="20">
    <source>
        <dbReference type="ARBA" id="ARBA00024056"/>
    </source>
</evidence>
<evidence type="ECO:0000256" key="13">
    <source>
        <dbReference type="ARBA" id="ARBA00023136"/>
    </source>
</evidence>
<dbReference type="GO" id="GO:0071555">
    <property type="term" value="P:cell wall organization"/>
    <property type="evidence" value="ECO:0007669"/>
    <property type="project" value="UniProtKB-KW"/>
</dbReference>
<evidence type="ECO:0000256" key="23">
    <source>
        <dbReference type="SAM" id="SignalP"/>
    </source>
</evidence>
<evidence type="ECO:0000256" key="7">
    <source>
        <dbReference type="ARBA" id="ARBA00022525"/>
    </source>
</evidence>
<feature type="region of interest" description="Disordered" evidence="22">
    <location>
        <begin position="420"/>
        <end position="460"/>
    </location>
</feature>
<dbReference type="OrthoDB" id="407355at2759"/>
<evidence type="ECO:0000256" key="14">
    <source>
        <dbReference type="ARBA" id="ARBA00023180"/>
    </source>
</evidence>
<dbReference type="FunFam" id="3.20.20.370:FF:000004">
    <property type="entry name" value="Related to Chitin deacetylase"/>
    <property type="match status" value="1"/>
</dbReference>
<evidence type="ECO:0000256" key="17">
    <source>
        <dbReference type="ARBA" id="ARBA00023288"/>
    </source>
</evidence>
<dbReference type="GO" id="GO:0009272">
    <property type="term" value="P:fungal-type cell wall biogenesis"/>
    <property type="evidence" value="ECO:0007669"/>
    <property type="project" value="UniProtKB-ARBA"/>
</dbReference>
<keyword evidence="26" id="KW-1185">Reference proteome</keyword>
<dbReference type="PANTHER" id="PTHR10587:SF133">
    <property type="entry name" value="CHITIN DEACETYLASE 1-RELATED"/>
    <property type="match status" value="1"/>
</dbReference>
<keyword evidence="14" id="KW-0325">Glycoprotein</keyword>
<feature type="signal peptide" evidence="23">
    <location>
        <begin position="1"/>
        <end position="19"/>
    </location>
</feature>
<dbReference type="GO" id="GO:0005886">
    <property type="term" value="C:plasma membrane"/>
    <property type="evidence" value="ECO:0007669"/>
    <property type="project" value="UniProtKB-SubCell"/>
</dbReference>
<evidence type="ECO:0000256" key="11">
    <source>
        <dbReference type="ARBA" id="ARBA00022801"/>
    </source>
</evidence>
<dbReference type="EC" id="3.5.1.41" evidence="20"/>
<sequence>MKAFSTIALAAVPFVVAHGHDDARHLVARQAASSASGAASATASGAVTSPAATGAAASSSATFSLASSESTAVPLSSITASATTNSASLPTLSSTFSAGAEPTAVSGAPPLPERAYMILVACKHSNPVSIVNLKIADYPTLDRTPPTDSDEVKGWIEEVKNSGVDIPNITPNVAGGCAANAEAAKNESNCWWTCGGCTRDTDIVTCPEQKTWGLTFDDGPSPYTPALLNYLEEKDVKAAFYAVGSRVLSYPETLRYEYMTGHQIGAHTWAHPALTTLTNDEIIAEFGWTRKVIREVIGVSPNTFRPPYGDVDDRVRAIAKAMGMYPVMWTRISAYQTFDTHDFDIQNGAITVEGVLQEWNYIMNNASTLDTGFITLEHDLYQQTVEVSTGYILPDAIAQDYKLKTVVDCLNQPLENAYVETNDNKTNPPAASGSGVVTLSSGAPGSAQATGAGSSGDSSGGDGAMGLNVGASAALGMSIVALVAGITLI</sequence>
<evidence type="ECO:0000256" key="10">
    <source>
        <dbReference type="ARBA" id="ARBA00022729"/>
    </source>
</evidence>
<evidence type="ECO:0000256" key="15">
    <source>
        <dbReference type="ARBA" id="ARBA00023277"/>
    </source>
</evidence>
<protein>
    <recommendedName>
        <fullName evidence="20">chitin deacetylase</fullName>
        <ecNumber evidence="20">3.5.1.41</ecNumber>
    </recommendedName>
</protein>
<keyword evidence="10 23" id="KW-0732">Signal</keyword>
<dbReference type="STRING" id="1314674.A0A0D7BD22"/>
<organism evidence="25 26">
    <name type="scientific">Cylindrobasidium torrendii FP15055 ss-10</name>
    <dbReference type="NCBI Taxonomy" id="1314674"/>
    <lineage>
        <taxon>Eukaryota</taxon>
        <taxon>Fungi</taxon>
        <taxon>Dikarya</taxon>
        <taxon>Basidiomycota</taxon>
        <taxon>Agaricomycotina</taxon>
        <taxon>Agaricomycetes</taxon>
        <taxon>Agaricomycetidae</taxon>
        <taxon>Agaricales</taxon>
        <taxon>Marasmiineae</taxon>
        <taxon>Physalacriaceae</taxon>
        <taxon>Cylindrobasidium</taxon>
    </lineage>
</organism>
<evidence type="ECO:0000256" key="21">
    <source>
        <dbReference type="ARBA" id="ARBA00048494"/>
    </source>
</evidence>
<dbReference type="InterPro" id="IPR011330">
    <property type="entry name" value="Glyco_hydro/deAcase_b/a-brl"/>
</dbReference>
<evidence type="ECO:0000313" key="25">
    <source>
        <dbReference type="EMBL" id="KIY67441.1"/>
    </source>
</evidence>
<evidence type="ECO:0000256" key="22">
    <source>
        <dbReference type="SAM" id="MobiDB-lite"/>
    </source>
</evidence>
<evidence type="ECO:0000256" key="19">
    <source>
        <dbReference type="ARBA" id="ARBA00023326"/>
    </source>
</evidence>
<comment type="cofactor">
    <cofactor evidence="1">
        <name>Co(2+)</name>
        <dbReference type="ChEBI" id="CHEBI:48828"/>
    </cofactor>
</comment>
<evidence type="ECO:0000256" key="9">
    <source>
        <dbReference type="ARBA" id="ARBA00022723"/>
    </source>
</evidence>
<keyword evidence="13" id="KW-0472">Membrane</keyword>
<keyword evidence="11" id="KW-0378">Hydrolase</keyword>
<dbReference type="GO" id="GO:0046872">
    <property type="term" value="F:metal ion binding"/>
    <property type="evidence" value="ECO:0007669"/>
    <property type="project" value="UniProtKB-KW"/>
</dbReference>
<comment type="catalytic activity">
    <reaction evidence="21">
        <text>[(1-&gt;4)-N-acetyl-beta-D-glucosaminyl](n) + n H2O = chitosan + n acetate</text>
        <dbReference type="Rhea" id="RHEA:10464"/>
        <dbReference type="Rhea" id="RHEA-COMP:9593"/>
        <dbReference type="Rhea" id="RHEA-COMP:9597"/>
        <dbReference type="ChEBI" id="CHEBI:15377"/>
        <dbReference type="ChEBI" id="CHEBI:17029"/>
        <dbReference type="ChEBI" id="CHEBI:30089"/>
        <dbReference type="ChEBI" id="CHEBI:57704"/>
        <dbReference type="EC" id="3.5.1.41"/>
    </reaction>
    <physiologicalReaction direction="left-to-right" evidence="21">
        <dbReference type="Rhea" id="RHEA:10465"/>
    </physiologicalReaction>
</comment>
<dbReference type="EMBL" id="KN880526">
    <property type="protein sequence ID" value="KIY67441.1"/>
    <property type="molecule type" value="Genomic_DNA"/>
</dbReference>
<dbReference type="GO" id="GO:0004099">
    <property type="term" value="F:chitin deacetylase activity"/>
    <property type="evidence" value="ECO:0007669"/>
    <property type="project" value="UniProtKB-EC"/>
</dbReference>
<dbReference type="SUPFAM" id="SSF88713">
    <property type="entry name" value="Glycoside hydrolase/deacetylase"/>
    <property type="match status" value="1"/>
</dbReference>
<keyword evidence="17" id="KW-0449">Lipoprotein</keyword>
<dbReference type="Pfam" id="PF01522">
    <property type="entry name" value="Polysacc_deac_1"/>
    <property type="match status" value="1"/>
</dbReference>
<dbReference type="GO" id="GO:0098552">
    <property type="term" value="C:side of membrane"/>
    <property type="evidence" value="ECO:0007669"/>
    <property type="project" value="UniProtKB-KW"/>
</dbReference>
<dbReference type="PROSITE" id="PS51677">
    <property type="entry name" value="NODB"/>
    <property type="match status" value="1"/>
</dbReference>
<dbReference type="InterPro" id="IPR050248">
    <property type="entry name" value="Polysacc_deacetylase_ArnD"/>
</dbReference>
<keyword evidence="7" id="KW-0964">Secreted</keyword>
<reference evidence="25 26" key="1">
    <citation type="journal article" date="2015" name="Fungal Genet. Biol.">
        <title>Evolution of novel wood decay mechanisms in Agaricales revealed by the genome sequences of Fistulina hepatica and Cylindrobasidium torrendii.</title>
        <authorList>
            <person name="Floudas D."/>
            <person name="Held B.W."/>
            <person name="Riley R."/>
            <person name="Nagy L.G."/>
            <person name="Koehler G."/>
            <person name="Ransdell A.S."/>
            <person name="Younus H."/>
            <person name="Chow J."/>
            <person name="Chiniquy J."/>
            <person name="Lipzen A."/>
            <person name="Tritt A."/>
            <person name="Sun H."/>
            <person name="Haridas S."/>
            <person name="LaButti K."/>
            <person name="Ohm R.A."/>
            <person name="Kues U."/>
            <person name="Blanchette R.A."/>
            <person name="Grigoriev I.V."/>
            <person name="Minto R.E."/>
            <person name="Hibbett D.S."/>
        </authorList>
    </citation>
    <scope>NUCLEOTIDE SEQUENCE [LARGE SCALE GENOMIC DNA]</scope>
    <source>
        <strain evidence="25 26">FP15055 ss-10</strain>
    </source>
</reference>
<feature type="chain" id="PRO_5002317087" description="chitin deacetylase" evidence="23">
    <location>
        <begin position="20"/>
        <end position="489"/>
    </location>
</feature>
<dbReference type="GO" id="GO:0006032">
    <property type="term" value="P:chitin catabolic process"/>
    <property type="evidence" value="ECO:0007669"/>
    <property type="project" value="UniProtKB-KW"/>
</dbReference>
<evidence type="ECO:0000256" key="5">
    <source>
        <dbReference type="ARBA" id="ARBA00022475"/>
    </source>
</evidence>
<evidence type="ECO:0000256" key="16">
    <source>
        <dbReference type="ARBA" id="ARBA00023285"/>
    </source>
</evidence>
<proteinExistence type="inferred from homology"/>
<evidence type="ECO:0000256" key="8">
    <source>
        <dbReference type="ARBA" id="ARBA00022622"/>
    </source>
</evidence>
<evidence type="ECO:0000256" key="3">
    <source>
        <dbReference type="ARBA" id="ARBA00004609"/>
    </source>
</evidence>
<keyword evidence="15" id="KW-0119">Carbohydrate metabolism</keyword>
<evidence type="ECO:0000313" key="26">
    <source>
        <dbReference type="Proteomes" id="UP000054007"/>
    </source>
</evidence>
<evidence type="ECO:0000256" key="2">
    <source>
        <dbReference type="ARBA" id="ARBA00004191"/>
    </source>
</evidence>
<dbReference type="AlphaFoldDB" id="A0A0D7BD22"/>
<feature type="compositionally biased region" description="Low complexity" evidence="22">
    <location>
        <begin position="440"/>
        <end position="457"/>
    </location>
</feature>
<name>A0A0D7BD22_9AGAR</name>
<keyword evidence="12" id="KW-0146">Chitin degradation</keyword>
<keyword evidence="19" id="KW-0624">Polysaccharide degradation</keyword>
<dbReference type="Proteomes" id="UP000054007">
    <property type="component" value="Unassembled WGS sequence"/>
</dbReference>
<evidence type="ECO:0000259" key="24">
    <source>
        <dbReference type="PROSITE" id="PS51677"/>
    </source>
</evidence>
<evidence type="ECO:0000256" key="4">
    <source>
        <dbReference type="ARBA" id="ARBA00010973"/>
    </source>
</evidence>
<keyword evidence="16" id="KW-0170">Cobalt</keyword>
<accession>A0A0D7BD22</accession>
<keyword evidence="8" id="KW-0336">GPI-anchor</keyword>
<keyword evidence="18" id="KW-0961">Cell wall biogenesis/degradation</keyword>